<dbReference type="EC" id="3.1.1.-" evidence="8"/>
<name>A0A6A7AJI6_9PLEO</name>
<keyword evidence="2" id="KW-0719">Serine esterase</keyword>
<keyword evidence="6" id="KW-0106">Calcium</keyword>
<dbReference type="GO" id="GO:0030600">
    <property type="term" value="F:feruloyl esterase activity"/>
    <property type="evidence" value="ECO:0007669"/>
    <property type="project" value="UniProtKB-ARBA"/>
</dbReference>
<dbReference type="OrthoDB" id="3039123at2759"/>
<keyword evidence="10" id="KW-1185">Reference proteome</keyword>
<dbReference type="InterPro" id="IPR011118">
    <property type="entry name" value="Tannase/feruloyl_esterase"/>
</dbReference>
<dbReference type="PANTHER" id="PTHR33938:SF16">
    <property type="entry name" value="CARBOXYLIC ESTER HYDROLASE"/>
    <property type="match status" value="1"/>
</dbReference>
<keyword evidence="5 8" id="KW-0378">Hydrolase</keyword>
<evidence type="ECO:0000313" key="10">
    <source>
        <dbReference type="Proteomes" id="UP000799424"/>
    </source>
</evidence>
<evidence type="ECO:0000256" key="2">
    <source>
        <dbReference type="ARBA" id="ARBA00022487"/>
    </source>
</evidence>
<keyword evidence="4" id="KW-0732">Signal</keyword>
<dbReference type="Proteomes" id="UP000799424">
    <property type="component" value="Unassembled WGS sequence"/>
</dbReference>
<evidence type="ECO:0000256" key="7">
    <source>
        <dbReference type="ARBA" id="ARBA00023157"/>
    </source>
</evidence>
<accession>A0A6A7AJI6</accession>
<dbReference type="AlphaFoldDB" id="A0A6A7AJI6"/>
<dbReference type="Pfam" id="PF07519">
    <property type="entry name" value="Tannase"/>
    <property type="match status" value="1"/>
</dbReference>
<evidence type="ECO:0000256" key="5">
    <source>
        <dbReference type="ARBA" id="ARBA00022801"/>
    </source>
</evidence>
<evidence type="ECO:0000256" key="4">
    <source>
        <dbReference type="ARBA" id="ARBA00022729"/>
    </source>
</evidence>
<comment type="similarity">
    <text evidence="1 8">Belongs to the tannase family.</text>
</comment>
<proteinExistence type="inferred from homology"/>
<evidence type="ECO:0000256" key="6">
    <source>
        <dbReference type="ARBA" id="ARBA00022837"/>
    </source>
</evidence>
<sequence length="593" mass="64584">MHFYQSLAAGAAYFTIIHAVSLADTCTVSRVLASLPANGTFLGISLDSTSITANAVYNASNTAQPFFPAATYDYCNVTLSYSHNARGDVVNLQYWFPTPDNFKNRYLSTGGGGYAINSGSQGFPGGVMYGAVAGSTDGGFGSFKTKLDAVVLKANGTLNWDAIFMFGYQAIGELTQIGKGITRNFYSIGEDDKLYTYYQACSEGGREGMSQIQRYGEEYDGVIPGAPALRYAQQQVQHLYSNVVEKTLDYFPSSCEFQRIVNATIKFCDPLDGKTDGVVARTDLCKLQFNINSTIGLPYSCAASSAAGLGFNFSSKSKRQMMPGGGASTPAANGTVSAQAVAVASTIMSGLHTSDGQFAYFSYQPSSSFEDAKTTYNNETDSYELSIASTGGEFVTKFIQMVDADNLASLDNVTYDTLVEWMREAWIKYEDTLQTTLPDLTPFYNNGGKVLTFHGESDNSIPAASSVHYHESVRSIMYPNSTFNASTEAMGEWYRLFLVPGAGHCGVNSMQPNGPFPTTNLEVLIEWVENGVKPETLRATHTAGDEKGQSAEICAWPLRPYWVNNGTNMECVYDQASVDSWMFEFDAWKMPLY</sequence>
<reference evidence="9" key="1">
    <citation type="journal article" date="2020" name="Stud. Mycol.">
        <title>101 Dothideomycetes genomes: a test case for predicting lifestyles and emergence of pathogens.</title>
        <authorList>
            <person name="Haridas S."/>
            <person name="Albert R."/>
            <person name="Binder M."/>
            <person name="Bloem J."/>
            <person name="Labutti K."/>
            <person name="Salamov A."/>
            <person name="Andreopoulos B."/>
            <person name="Baker S."/>
            <person name="Barry K."/>
            <person name="Bills G."/>
            <person name="Bluhm B."/>
            <person name="Cannon C."/>
            <person name="Castanera R."/>
            <person name="Culley D."/>
            <person name="Daum C."/>
            <person name="Ezra D."/>
            <person name="Gonzalez J."/>
            <person name="Henrissat B."/>
            <person name="Kuo A."/>
            <person name="Liang C."/>
            <person name="Lipzen A."/>
            <person name="Lutzoni F."/>
            <person name="Magnuson J."/>
            <person name="Mondo S."/>
            <person name="Nolan M."/>
            <person name="Ohm R."/>
            <person name="Pangilinan J."/>
            <person name="Park H.-J."/>
            <person name="Ramirez L."/>
            <person name="Alfaro M."/>
            <person name="Sun H."/>
            <person name="Tritt A."/>
            <person name="Yoshinaga Y."/>
            <person name="Zwiers L.-H."/>
            <person name="Turgeon B."/>
            <person name="Goodwin S."/>
            <person name="Spatafora J."/>
            <person name="Crous P."/>
            <person name="Grigoriev I."/>
        </authorList>
    </citation>
    <scope>NUCLEOTIDE SEQUENCE</scope>
    <source>
        <strain evidence="9">CBS 113818</strain>
    </source>
</reference>
<dbReference type="EMBL" id="MU006216">
    <property type="protein sequence ID" value="KAF2833293.1"/>
    <property type="molecule type" value="Genomic_DNA"/>
</dbReference>
<protein>
    <recommendedName>
        <fullName evidence="8">Carboxylic ester hydrolase</fullName>
        <ecNumber evidence="8">3.1.1.-</ecNumber>
    </recommendedName>
</protein>
<dbReference type="GO" id="GO:0046872">
    <property type="term" value="F:metal ion binding"/>
    <property type="evidence" value="ECO:0007669"/>
    <property type="project" value="UniProtKB-KW"/>
</dbReference>
<keyword evidence="7" id="KW-1015">Disulfide bond</keyword>
<organism evidence="9 10">
    <name type="scientific">Ophiobolus disseminans</name>
    <dbReference type="NCBI Taxonomy" id="1469910"/>
    <lineage>
        <taxon>Eukaryota</taxon>
        <taxon>Fungi</taxon>
        <taxon>Dikarya</taxon>
        <taxon>Ascomycota</taxon>
        <taxon>Pezizomycotina</taxon>
        <taxon>Dothideomycetes</taxon>
        <taxon>Pleosporomycetidae</taxon>
        <taxon>Pleosporales</taxon>
        <taxon>Pleosporineae</taxon>
        <taxon>Phaeosphaeriaceae</taxon>
        <taxon>Ophiobolus</taxon>
    </lineage>
</organism>
<evidence type="ECO:0000313" key="9">
    <source>
        <dbReference type="EMBL" id="KAF2833293.1"/>
    </source>
</evidence>
<dbReference type="InterPro" id="IPR029058">
    <property type="entry name" value="AB_hydrolase_fold"/>
</dbReference>
<keyword evidence="3" id="KW-0479">Metal-binding</keyword>
<dbReference type="PANTHER" id="PTHR33938">
    <property type="entry name" value="FERULOYL ESTERASE B-RELATED"/>
    <property type="match status" value="1"/>
</dbReference>
<evidence type="ECO:0000256" key="1">
    <source>
        <dbReference type="ARBA" id="ARBA00006249"/>
    </source>
</evidence>
<gene>
    <name evidence="9" type="ORF">CC86DRAFT_376493</name>
</gene>
<evidence type="ECO:0000256" key="8">
    <source>
        <dbReference type="RuleBase" id="RU361238"/>
    </source>
</evidence>
<dbReference type="SUPFAM" id="SSF53474">
    <property type="entry name" value="alpha/beta-Hydrolases"/>
    <property type="match status" value="1"/>
</dbReference>
<evidence type="ECO:0000256" key="3">
    <source>
        <dbReference type="ARBA" id="ARBA00022723"/>
    </source>
</evidence>